<dbReference type="GO" id="GO:0006605">
    <property type="term" value="P:protein targeting"/>
    <property type="evidence" value="ECO:0007669"/>
    <property type="project" value="UniProtKB-UniRule"/>
</dbReference>
<dbReference type="InterPro" id="IPR001901">
    <property type="entry name" value="Translocase_SecE/Sec61-g"/>
</dbReference>
<keyword evidence="1 8" id="KW-0813">Transport</keyword>
<sequence>MAKNEKKTDEKKALPSVQIKKPEITKASVSEFFRKYIRVLKLARRPTKEEFWKISAVAAVGIVLIGVLGFLIYLIFEYLLP</sequence>
<keyword evidence="4 8" id="KW-1133">Transmembrane helix</keyword>
<dbReference type="KEGG" id="mla:Mlab_1584"/>
<evidence type="ECO:0000256" key="8">
    <source>
        <dbReference type="HAMAP-Rule" id="MF_00422"/>
    </source>
</evidence>
<evidence type="ECO:0000256" key="6">
    <source>
        <dbReference type="ARBA" id="ARBA00023136"/>
    </source>
</evidence>
<evidence type="ECO:0000313" key="10">
    <source>
        <dbReference type="Proteomes" id="UP000000365"/>
    </source>
</evidence>
<dbReference type="eggNOG" id="arCOG02204">
    <property type="taxonomic scope" value="Archaea"/>
</dbReference>
<dbReference type="GO" id="GO:0065002">
    <property type="term" value="P:intracellular protein transmembrane transport"/>
    <property type="evidence" value="ECO:0007669"/>
    <property type="project" value="UniProtKB-UniRule"/>
</dbReference>
<evidence type="ECO:0000256" key="3">
    <source>
        <dbReference type="ARBA" id="ARBA00022927"/>
    </source>
</evidence>
<dbReference type="AlphaFoldDB" id="A2STU2"/>
<evidence type="ECO:0000313" key="9">
    <source>
        <dbReference type="EMBL" id="ABN07748.1"/>
    </source>
</evidence>
<dbReference type="GO" id="GO:0009306">
    <property type="term" value="P:protein secretion"/>
    <property type="evidence" value="ECO:0007669"/>
    <property type="project" value="UniProtKB-UniRule"/>
</dbReference>
<dbReference type="GO" id="GO:0008320">
    <property type="term" value="F:protein transmembrane transporter activity"/>
    <property type="evidence" value="ECO:0007669"/>
    <property type="project" value="UniProtKB-UniRule"/>
</dbReference>
<keyword evidence="8" id="KW-1003">Cell membrane</keyword>
<comment type="function">
    <text evidence="8">Essential subunit of the Sec protein translocation channel SecYEG. Clamps together the 2 halves of SecY. May contact the channel plug during translocation.</text>
</comment>
<dbReference type="NCBIfam" id="TIGR00327">
    <property type="entry name" value="secE_euk_arch"/>
    <property type="match status" value="1"/>
</dbReference>
<reference evidence="9 10" key="1">
    <citation type="journal article" date="2009" name="Stand. Genomic Sci.">
        <title>Complete genome sequence of Methanocorpusculum labreanum type strain Z.</title>
        <authorList>
            <person name="Anderson I.J."/>
            <person name="Sieprawska-Lupa M."/>
            <person name="Goltsman E."/>
            <person name="Lapidus A."/>
            <person name="Copeland A."/>
            <person name="Glavina Del Rio T."/>
            <person name="Tice H."/>
            <person name="Dalin E."/>
            <person name="Barry K."/>
            <person name="Pitluck S."/>
            <person name="Hauser L."/>
            <person name="Land M."/>
            <person name="Lucas S."/>
            <person name="Richardson P."/>
            <person name="Whitman W.B."/>
            <person name="Kyrpides N.C."/>
        </authorList>
    </citation>
    <scope>NUCLEOTIDE SEQUENCE [LARGE SCALE GENOMIC DNA]</scope>
    <source>
        <strain evidence="10">ATCC 43576 / DSM 4855 / Z</strain>
    </source>
</reference>
<keyword evidence="3 8" id="KW-0653">Protein transport</keyword>
<dbReference type="SUPFAM" id="SSF103456">
    <property type="entry name" value="Preprotein translocase SecE subunit"/>
    <property type="match status" value="1"/>
</dbReference>
<keyword evidence="5 8" id="KW-0811">Translocation</keyword>
<dbReference type="Gene3D" id="1.20.5.820">
    <property type="entry name" value="Preprotein translocase SecE subunit"/>
    <property type="match status" value="1"/>
</dbReference>
<dbReference type="OrthoDB" id="52835at2157"/>
<evidence type="ECO:0000256" key="1">
    <source>
        <dbReference type="ARBA" id="ARBA00022448"/>
    </source>
</evidence>
<evidence type="ECO:0000256" key="4">
    <source>
        <dbReference type="ARBA" id="ARBA00022989"/>
    </source>
</evidence>
<dbReference type="InterPro" id="IPR008158">
    <property type="entry name" value="Translocase_Sec61-g"/>
</dbReference>
<dbReference type="STRING" id="410358.Mlab_1584"/>
<dbReference type="HOGENOM" id="CLU_191921_3_0_2"/>
<comment type="subunit">
    <text evidence="8">Component of the Sec protein translocase complex. Heterotrimer consisting of SecY (alpha), SecG (beta) and SecE (gamma) subunits. The heterotrimers can form oligomers, although 1 heterotrimer is thought to be able to translocate proteins. Interacts with the ribosome. May interact with SecDF, and other proteins may be involved.</text>
</comment>
<keyword evidence="2 8" id="KW-0812">Transmembrane</keyword>
<dbReference type="GeneID" id="4794457"/>
<protein>
    <recommendedName>
        <fullName evidence="8">Protein translocase subunit SecE</fullName>
    </recommendedName>
    <alternativeName>
        <fullName evidence="8">Protein transport protein Sec61 gamma subunit homolog</fullName>
    </alternativeName>
</protein>
<comment type="subcellular location">
    <subcellularLocation>
        <location evidence="8">Cell membrane</location>
        <topology evidence="8">Single-pass membrane protein</topology>
    </subcellularLocation>
    <subcellularLocation>
        <location evidence="7">Endomembrane system</location>
        <topology evidence="7">Single-pass membrane protein</topology>
    </subcellularLocation>
</comment>
<dbReference type="GO" id="GO:0012505">
    <property type="term" value="C:endomembrane system"/>
    <property type="evidence" value="ECO:0007669"/>
    <property type="project" value="UniProtKB-SubCell"/>
</dbReference>
<keyword evidence="10" id="KW-1185">Reference proteome</keyword>
<dbReference type="InterPro" id="IPR023391">
    <property type="entry name" value="Prot_translocase_SecE_dom_sf"/>
</dbReference>
<dbReference type="GO" id="GO:0005886">
    <property type="term" value="C:plasma membrane"/>
    <property type="evidence" value="ECO:0007669"/>
    <property type="project" value="UniProtKB-SubCell"/>
</dbReference>
<dbReference type="RefSeq" id="WP_011833951.1">
    <property type="nucleotide sequence ID" value="NC_008942.1"/>
</dbReference>
<proteinExistence type="inferred from homology"/>
<organism evidence="9 10">
    <name type="scientific">Methanocorpusculum labreanum (strain ATCC 43576 / DSM 4855 / Z)</name>
    <dbReference type="NCBI Taxonomy" id="410358"/>
    <lineage>
        <taxon>Archaea</taxon>
        <taxon>Methanobacteriati</taxon>
        <taxon>Methanobacteriota</taxon>
        <taxon>Stenosarchaea group</taxon>
        <taxon>Methanomicrobia</taxon>
        <taxon>Methanomicrobiales</taxon>
        <taxon>Methanocorpusculaceae</taxon>
        <taxon>Methanocorpusculum</taxon>
    </lineage>
</organism>
<keyword evidence="6 8" id="KW-0472">Membrane</keyword>
<dbReference type="EMBL" id="CP000559">
    <property type="protein sequence ID" value="ABN07748.1"/>
    <property type="molecule type" value="Genomic_DNA"/>
</dbReference>
<evidence type="ECO:0000256" key="7">
    <source>
        <dbReference type="ARBA" id="ARBA00037847"/>
    </source>
</evidence>
<evidence type="ECO:0000256" key="2">
    <source>
        <dbReference type="ARBA" id="ARBA00022692"/>
    </source>
</evidence>
<comment type="similarity">
    <text evidence="8">Belongs to the SecE/SEC61-gamma family.</text>
</comment>
<dbReference type="Pfam" id="PF00584">
    <property type="entry name" value="SecE"/>
    <property type="match status" value="1"/>
</dbReference>
<evidence type="ECO:0000256" key="5">
    <source>
        <dbReference type="ARBA" id="ARBA00023010"/>
    </source>
</evidence>
<name>A2STU2_METLZ</name>
<dbReference type="Proteomes" id="UP000000365">
    <property type="component" value="Chromosome"/>
</dbReference>
<feature type="transmembrane region" description="Helical" evidence="8">
    <location>
        <begin position="51"/>
        <end position="76"/>
    </location>
</feature>
<dbReference type="HAMAP" id="MF_00422">
    <property type="entry name" value="SecE"/>
    <property type="match status" value="1"/>
</dbReference>
<accession>A2STU2</accession>
<gene>
    <name evidence="8" type="primary">secE</name>
    <name evidence="9" type="ordered locus">Mlab_1584</name>
</gene>